<keyword evidence="1" id="KW-0808">Transferase</keyword>
<dbReference type="GO" id="GO:0008982">
    <property type="term" value="F:protein-N(PI)-phosphohistidine-sugar phosphotransferase activity"/>
    <property type="evidence" value="ECO:0007669"/>
    <property type="project" value="InterPro"/>
</dbReference>
<dbReference type="SUPFAM" id="SSF55804">
    <property type="entry name" value="Phoshotransferase/anion transport protein"/>
    <property type="match status" value="1"/>
</dbReference>
<dbReference type="Gene3D" id="3.40.930.10">
    <property type="entry name" value="Mannitol-specific EII, Chain A"/>
    <property type="match status" value="1"/>
</dbReference>
<dbReference type="PATRIC" id="fig|1423766.4.peg.2605"/>
<dbReference type="SUPFAM" id="SSF63520">
    <property type="entry name" value="PTS-regulatory domain, PRD"/>
    <property type="match status" value="1"/>
</dbReference>
<feature type="domain" description="PTS EIIA type-2" evidence="3">
    <location>
        <begin position="533"/>
        <end position="675"/>
    </location>
</feature>
<dbReference type="GO" id="GO:0009401">
    <property type="term" value="P:phosphoenolpyruvate-dependent sugar phosphotransferase system"/>
    <property type="evidence" value="ECO:0007669"/>
    <property type="project" value="InterPro"/>
</dbReference>
<dbReference type="InterPro" id="IPR011608">
    <property type="entry name" value="PRD"/>
</dbReference>
<reference evidence="6 7" key="1">
    <citation type="journal article" date="2015" name="Genome Announc.">
        <title>Expanding the biotechnology potential of lactobacilli through comparative genomics of 213 strains and associated genera.</title>
        <authorList>
            <person name="Sun Z."/>
            <person name="Harris H.M."/>
            <person name="McCann A."/>
            <person name="Guo C."/>
            <person name="Argimon S."/>
            <person name="Zhang W."/>
            <person name="Yang X."/>
            <person name="Jeffery I.B."/>
            <person name="Cooney J.C."/>
            <person name="Kagawa T.F."/>
            <person name="Liu W."/>
            <person name="Song Y."/>
            <person name="Salvetti E."/>
            <person name="Wrobel A."/>
            <person name="Rasinkangas P."/>
            <person name="Parkhill J."/>
            <person name="Rea M.C."/>
            <person name="O'Sullivan O."/>
            <person name="Ritari J."/>
            <person name="Douillard F.P."/>
            <person name="Paul Ross R."/>
            <person name="Yang R."/>
            <person name="Briner A.E."/>
            <person name="Felis G.E."/>
            <person name="de Vos W.M."/>
            <person name="Barrangou R."/>
            <person name="Klaenhammer T.R."/>
            <person name="Caufield P.W."/>
            <person name="Cui Y."/>
            <person name="Zhang H."/>
            <person name="O'Toole P.W."/>
        </authorList>
    </citation>
    <scope>NUCLEOTIDE SEQUENCE [LARGE SCALE GENOMIC DNA]</scope>
    <source>
        <strain evidence="6 7">DSM 19906</strain>
    </source>
</reference>
<dbReference type="InterPro" id="IPR016152">
    <property type="entry name" value="PTrfase/Anion_transptr"/>
</dbReference>
<dbReference type="Pfam" id="PF00874">
    <property type="entry name" value="PRD"/>
    <property type="match status" value="1"/>
</dbReference>
<evidence type="ECO:0000259" key="3">
    <source>
        <dbReference type="PROSITE" id="PS51094"/>
    </source>
</evidence>
<dbReference type="Gene3D" id="3.40.50.2300">
    <property type="match status" value="1"/>
</dbReference>
<dbReference type="InterPro" id="IPR036095">
    <property type="entry name" value="PTS_EIIB-like_sf"/>
</dbReference>
<proteinExistence type="predicted"/>
<dbReference type="EMBL" id="AZEB01000007">
    <property type="protein sequence ID" value="KRL22365.1"/>
    <property type="molecule type" value="Genomic_DNA"/>
</dbReference>
<dbReference type="InterPro" id="IPR050661">
    <property type="entry name" value="BglG_antiterminators"/>
</dbReference>
<dbReference type="InterPro" id="IPR036388">
    <property type="entry name" value="WH-like_DNA-bd_sf"/>
</dbReference>
<dbReference type="PROSITE" id="PS51099">
    <property type="entry name" value="PTS_EIIB_TYPE_2"/>
    <property type="match status" value="1"/>
</dbReference>
<dbReference type="Gene3D" id="1.10.10.10">
    <property type="entry name" value="Winged helix-like DNA-binding domain superfamily/Winged helix DNA-binding domain"/>
    <property type="match status" value="1"/>
</dbReference>
<dbReference type="InterPro" id="IPR013011">
    <property type="entry name" value="PTS_EIIB_2"/>
</dbReference>
<dbReference type="PANTHER" id="PTHR30185:SF9">
    <property type="entry name" value="MANNITOL-SPECIFIC PHOSPHOTRANSFERASE ENZYME IIA COMPONENT"/>
    <property type="match status" value="1"/>
</dbReference>
<dbReference type="AlphaFoldDB" id="A0A0R1NPS6"/>
<dbReference type="Pfam" id="PF00359">
    <property type="entry name" value="PTS_EIIA_2"/>
    <property type="match status" value="1"/>
</dbReference>
<evidence type="ECO:0000259" key="4">
    <source>
        <dbReference type="PROSITE" id="PS51099"/>
    </source>
</evidence>
<dbReference type="InterPro" id="IPR036634">
    <property type="entry name" value="PRD_sf"/>
</dbReference>
<evidence type="ECO:0000256" key="2">
    <source>
        <dbReference type="ARBA" id="ARBA00022737"/>
    </source>
</evidence>
<dbReference type="InterPro" id="IPR002178">
    <property type="entry name" value="PTS_EIIA_type-2_dom"/>
</dbReference>
<dbReference type="PANTHER" id="PTHR30185">
    <property type="entry name" value="CRYPTIC BETA-GLUCOSIDE BGL OPERON ANTITERMINATOR"/>
    <property type="match status" value="1"/>
</dbReference>
<dbReference type="CDD" id="cd05568">
    <property type="entry name" value="PTS_IIB_bgl_like"/>
    <property type="match status" value="1"/>
</dbReference>
<dbReference type="GO" id="GO:0006355">
    <property type="term" value="P:regulation of DNA-templated transcription"/>
    <property type="evidence" value="ECO:0007669"/>
    <property type="project" value="InterPro"/>
</dbReference>
<evidence type="ECO:0000256" key="1">
    <source>
        <dbReference type="ARBA" id="ARBA00022679"/>
    </source>
</evidence>
<dbReference type="SUPFAM" id="SSF52794">
    <property type="entry name" value="PTS system IIB component-like"/>
    <property type="match status" value="1"/>
</dbReference>
<gene>
    <name evidence="6" type="ORF">FC98_GL002499</name>
</gene>
<keyword evidence="2" id="KW-0677">Repeat</keyword>
<comment type="caution">
    <text evidence="6">The sequence shown here is derived from an EMBL/GenBank/DDBJ whole genome shotgun (WGS) entry which is preliminary data.</text>
</comment>
<dbReference type="PROSITE" id="PS51094">
    <property type="entry name" value="PTS_EIIA_TYPE_2"/>
    <property type="match status" value="1"/>
</dbReference>
<organism evidence="6 7">
    <name type="scientific">Lentilactobacillus kisonensis DSM 19906 = JCM 15041</name>
    <dbReference type="NCBI Taxonomy" id="1423766"/>
    <lineage>
        <taxon>Bacteria</taxon>
        <taxon>Bacillati</taxon>
        <taxon>Bacillota</taxon>
        <taxon>Bacilli</taxon>
        <taxon>Lactobacillales</taxon>
        <taxon>Lactobacillaceae</taxon>
        <taxon>Lentilactobacillus</taxon>
    </lineage>
</organism>
<dbReference type="PROSITE" id="PS51372">
    <property type="entry name" value="PRD_2"/>
    <property type="match status" value="1"/>
</dbReference>
<evidence type="ECO:0000313" key="7">
    <source>
        <dbReference type="Proteomes" id="UP000051439"/>
    </source>
</evidence>
<evidence type="ECO:0000313" key="6">
    <source>
        <dbReference type="EMBL" id="KRL22365.1"/>
    </source>
</evidence>
<evidence type="ECO:0000259" key="5">
    <source>
        <dbReference type="PROSITE" id="PS51372"/>
    </source>
</evidence>
<feature type="domain" description="PRD" evidence="5">
    <location>
        <begin position="277"/>
        <end position="385"/>
    </location>
</feature>
<dbReference type="RefSeq" id="WP_056949273.1">
    <property type="nucleotide sequence ID" value="NZ_AZEB01000007.1"/>
</dbReference>
<dbReference type="Proteomes" id="UP000051439">
    <property type="component" value="Unassembled WGS sequence"/>
</dbReference>
<dbReference type="Gene3D" id="1.10.1790.10">
    <property type="entry name" value="PRD domain"/>
    <property type="match status" value="1"/>
</dbReference>
<feature type="domain" description="PTS EIIB type-2" evidence="4">
    <location>
        <begin position="390"/>
        <end position="480"/>
    </location>
</feature>
<sequence length="682" mass="77751">MIKFSKYKHGNELLNILSQSDTFTPVSDLMASLSLSRRSVFYLIKKINEELDNHELYGITNVQNMGYYIPDETRQELQNTNSSPVFSGLTLSQRIMIITFVLISRHYSSLRFLSSYLSVSKNTIIRDLTSVESILKKQHLGITNTGKGKVVVGDELNKRKWVYENADELIKLYNQQTRISINQMVPKQLKLLERITGNALTDDAREMLKYYLTWYLRRLEDPSMRLVDQNPDPHYSLAFTWANSLLHDNQINNRSEAEYLARFVNSRQFSFVNWDDPLIQILKPITNSIIQRFNEVAGVSINPTQNSLVNNLTVHLLSTYYRVKFNINYRHPSLKQIKESYQETFDLTRLAVQPFETFLKKQLSDDEIALIALYFGGVLRNAYSTVSNSGEVLVVCSSGIGTSQLLLKKLRTAYPSVNFSGPMNVIQYENSTLERTKLVISTIHLHPKKQIPIISVSALPSDIEWNTINQALIMANLTASDSIPQINVGTLIDIIANYSKIVDVNGLKSALRTYLSQTTHKEPTAFNRTHDAPILSEKDVQIVPHVEHWEDAIQCSMDPLQESGQINQDYINKIIDLTRKHGPYMGLGNGIMLAHASPNDGVTQLGMSITVFKKPFALTESTKKIKLVIGLAPIDEQQHLSYLGLLMRRLQDKDWLNNLYSIDDKDKLVELLQHSHLLEQIS</sequence>
<protein>
    <submittedName>
        <fullName evidence="6">PRD domain protein</fullName>
    </submittedName>
</protein>
<name>A0A0R1NPS6_9LACO</name>
<accession>A0A0R1NPS6</accession>
<keyword evidence="7" id="KW-1185">Reference proteome</keyword>